<keyword evidence="4 7" id="KW-0812">Transmembrane</keyword>
<evidence type="ECO:0000256" key="4">
    <source>
        <dbReference type="ARBA" id="ARBA00022692"/>
    </source>
</evidence>
<evidence type="ECO:0000313" key="9">
    <source>
        <dbReference type="Proteomes" id="UP001519295"/>
    </source>
</evidence>
<evidence type="ECO:0000256" key="7">
    <source>
        <dbReference type="SAM" id="Phobius"/>
    </source>
</evidence>
<evidence type="ECO:0000256" key="3">
    <source>
        <dbReference type="ARBA" id="ARBA00022475"/>
    </source>
</evidence>
<keyword evidence="6 7" id="KW-0472">Membrane</keyword>
<sequence length="173" mass="17567">MTGSTSADVGILVLRVVAGITMAAHGYQKFFSGERISGTGRWFDSMGMRPGRLHALAAATTELLAGIFLAVGLLTAVAGAAFVALMLVAGYTVHRANGFFSVRSGWEYNLVLATIGVAVAVTGPGRYSLDHVLGLTGPLSGSTGLLIAGAGGGLAGVGQLVIFFRPSTVVNNA</sequence>
<dbReference type="PANTHER" id="PTHR33452">
    <property type="entry name" value="OXIDOREDUCTASE CATD-RELATED"/>
    <property type="match status" value="1"/>
</dbReference>
<dbReference type="InterPro" id="IPR032808">
    <property type="entry name" value="DoxX"/>
</dbReference>
<feature type="transmembrane region" description="Helical" evidence="7">
    <location>
        <begin position="63"/>
        <end position="93"/>
    </location>
</feature>
<reference evidence="8 9" key="1">
    <citation type="submission" date="2021-03" db="EMBL/GenBank/DDBJ databases">
        <title>Sequencing the genomes of 1000 actinobacteria strains.</title>
        <authorList>
            <person name="Klenk H.-P."/>
        </authorList>
    </citation>
    <scope>NUCLEOTIDE SEQUENCE [LARGE SCALE GENOMIC DNA]</scope>
    <source>
        <strain evidence="8 9">DSM 45256</strain>
    </source>
</reference>
<proteinExistence type="inferred from homology"/>
<keyword evidence="9" id="KW-1185">Reference proteome</keyword>
<dbReference type="InterPro" id="IPR051907">
    <property type="entry name" value="DoxX-like_oxidoreductase"/>
</dbReference>
<feature type="transmembrane region" description="Helical" evidence="7">
    <location>
        <begin position="105"/>
        <end position="123"/>
    </location>
</feature>
<protein>
    <submittedName>
        <fullName evidence="8">Oxidoreductase</fullName>
    </submittedName>
</protein>
<comment type="caution">
    <text evidence="8">The sequence shown here is derived from an EMBL/GenBank/DDBJ whole genome shotgun (WGS) entry which is preliminary data.</text>
</comment>
<keyword evidence="5 7" id="KW-1133">Transmembrane helix</keyword>
<evidence type="ECO:0000256" key="1">
    <source>
        <dbReference type="ARBA" id="ARBA00004651"/>
    </source>
</evidence>
<dbReference type="EMBL" id="JAGINU010000001">
    <property type="protein sequence ID" value="MBP2369856.1"/>
    <property type="molecule type" value="Genomic_DNA"/>
</dbReference>
<name>A0ABS4W0X2_9PSEU</name>
<dbReference type="RefSeq" id="WP_210032510.1">
    <property type="nucleotide sequence ID" value="NZ_JAGINU010000001.1"/>
</dbReference>
<dbReference type="Pfam" id="PF07681">
    <property type="entry name" value="DoxX"/>
    <property type="match status" value="1"/>
</dbReference>
<organism evidence="8 9">
    <name type="scientific">Pseudonocardia parietis</name>
    <dbReference type="NCBI Taxonomy" id="570936"/>
    <lineage>
        <taxon>Bacteria</taxon>
        <taxon>Bacillati</taxon>
        <taxon>Actinomycetota</taxon>
        <taxon>Actinomycetes</taxon>
        <taxon>Pseudonocardiales</taxon>
        <taxon>Pseudonocardiaceae</taxon>
        <taxon>Pseudonocardia</taxon>
    </lineage>
</organism>
<dbReference type="Proteomes" id="UP001519295">
    <property type="component" value="Unassembled WGS sequence"/>
</dbReference>
<evidence type="ECO:0000256" key="6">
    <source>
        <dbReference type="ARBA" id="ARBA00023136"/>
    </source>
</evidence>
<evidence type="ECO:0000256" key="5">
    <source>
        <dbReference type="ARBA" id="ARBA00022989"/>
    </source>
</evidence>
<keyword evidence="3" id="KW-1003">Cell membrane</keyword>
<evidence type="ECO:0000313" key="8">
    <source>
        <dbReference type="EMBL" id="MBP2369856.1"/>
    </source>
</evidence>
<comment type="similarity">
    <text evidence="2">Belongs to the DoxX family.</text>
</comment>
<comment type="subcellular location">
    <subcellularLocation>
        <location evidence="1">Cell membrane</location>
        <topology evidence="1">Multi-pass membrane protein</topology>
    </subcellularLocation>
</comment>
<gene>
    <name evidence="8" type="ORF">JOF36_005552</name>
</gene>
<feature type="transmembrane region" description="Helical" evidence="7">
    <location>
        <begin position="143"/>
        <end position="164"/>
    </location>
</feature>
<dbReference type="PANTHER" id="PTHR33452:SF1">
    <property type="entry name" value="INNER MEMBRANE PROTEIN YPHA-RELATED"/>
    <property type="match status" value="1"/>
</dbReference>
<evidence type="ECO:0000256" key="2">
    <source>
        <dbReference type="ARBA" id="ARBA00006679"/>
    </source>
</evidence>
<accession>A0ABS4W0X2</accession>